<dbReference type="SUPFAM" id="SSF102220">
    <property type="entry name" value="DNA polymerase III psi subunit"/>
    <property type="match status" value="1"/>
</dbReference>
<keyword evidence="1 2" id="KW-0808">Transferase</keyword>
<keyword evidence="1" id="KW-0235">DNA replication</keyword>
<dbReference type="GO" id="GO:0006260">
    <property type="term" value="P:DNA replication"/>
    <property type="evidence" value="ECO:0007669"/>
    <property type="project" value="UniProtKB-KW"/>
</dbReference>
<dbReference type="InterPro" id="IPR036654">
    <property type="entry name" value="DNA_pol_III_psi_sf"/>
</dbReference>
<accession>A0A1Y6IUI9</accession>
<dbReference type="Proteomes" id="UP000196125">
    <property type="component" value="Unassembled WGS sequence"/>
</dbReference>
<dbReference type="Pfam" id="PF03603">
    <property type="entry name" value="DNA_III_psi"/>
    <property type="match status" value="1"/>
</dbReference>
<protein>
    <recommendedName>
        <fullName evidence="1">DNA polymerase III subunit psi</fullName>
    </recommendedName>
</protein>
<gene>
    <name evidence="2" type="primary">holD</name>
    <name evidence="2" type="ORF">VIM7927_02610</name>
</gene>
<dbReference type="EMBL" id="FXXI01000004">
    <property type="protein sequence ID" value="SMS01324.1"/>
    <property type="molecule type" value="Genomic_DNA"/>
</dbReference>
<name>A0A1Y6IUI9_9VIBR</name>
<evidence type="ECO:0000313" key="2">
    <source>
        <dbReference type="EMBL" id="SMS01324.1"/>
    </source>
</evidence>
<evidence type="ECO:0000256" key="1">
    <source>
        <dbReference type="PIRNR" id="PIRNR029225"/>
    </source>
</evidence>
<dbReference type="AlphaFoldDB" id="A0A1Y6IUI9"/>
<evidence type="ECO:0000313" key="3">
    <source>
        <dbReference type="Proteomes" id="UP000196125"/>
    </source>
</evidence>
<sequence>MTLFSTGLTFMQERRQSYLQEMGIQNWSLAHPGQMPGATHVHYDLPPSCRLLFVSPVLPEGSQAMMFEKVLKSFQVSLTQARHVYPQDLHLISQSDIEWIWFAGCSAVEGIAAKQLISPLLSQIDGHPQHRRELWRQICSYQAS</sequence>
<reference evidence="2 3" key="1">
    <citation type="submission" date="2017-05" db="EMBL/GenBank/DDBJ databases">
        <authorList>
            <person name="Song R."/>
            <person name="Chenine A.L."/>
            <person name="Ruprecht R.M."/>
        </authorList>
    </citation>
    <scope>NUCLEOTIDE SEQUENCE [LARGE SCALE GENOMIC DNA]</scope>
    <source>
        <strain evidence="2 3">CECT 7927</strain>
    </source>
</reference>
<dbReference type="GO" id="GO:0008408">
    <property type="term" value="F:3'-5' exonuclease activity"/>
    <property type="evidence" value="ECO:0007669"/>
    <property type="project" value="InterPro"/>
</dbReference>
<dbReference type="InterPro" id="IPR004615">
    <property type="entry name" value="DNA_pol_III_psi"/>
</dbReference>
<proteinExistence type="predicted"/>
<organism evidence="2 3">
    <name type="scientific">Vibrio mangrovi</name>
    <dbReference type="NCBI Taxonomy" id="474394"/>
    <lineage>
        <taxon>Bacteria</taxon>
        <taxon>Pseudomonadati</taxon>
        <taxon>Pseudomonadota</taxon>
        <taxon>Gammaproteobacteria</taxon>
        <taxon>Vibrionales</taxon>
        <taxon>Vibrionaceae</taxon>
        <taxon>Vibrio</taxon>
    </lineage>
</organism>
<dbReference type="GO" id="GO:0003887">
    <property type="term" value="F:DNA-directed DNA polymerase activity"/>
    <property type="evidence" value="ECO:0007669"/>
    <property type="project" value="UniProtKB-KW"/>
</dbReference>
<keyword evidence="1 2" id="KW-0548">Nucleotidyltransferase</keyword>
<dbReference type="PIRSF" id="PIRSF029225">
    <property type="entry name" value="DNA_pol_III_psi"/>
    <property type="match status" value="1"/>
</dbReference>
<dbReference type="Gene3D" id="3.40.50.10220">
    <property type="entry name" value="DNA polymerase III, psi subunit"/>
    <property type="match status" value="1"/>
</dbReference>
<comment type="function">
    <text evidence="1">Part of the beta sliding clamp loading complex, which hydrolyzes ATP to load the beta clamp onto primed DNA to form the DNA replication pre-initiation complex. DNA polymerase III is a complex, multichain enzyme responsible for most of the replicative synthesis in bacteria. This DNA polymerase also exhibits 3' to 5' exonuclease activity.</text>
</comment>
<keyword evidence="1" id="KW-0239">DNA-directed DNA polymerase</keyword>